<dbReference type="EMBL" id="JANAKD010001209">
    <property type="protein sequence ID" value="KAJ3482040.1"/>
    <property type="molecule type" value="Genomic_DNA"/>
</dbReference>
<reference evidence="1" key="1">
    <citation type="submission" date="2022-07" db="EMBL/GenBank/DDBJ databases">
        <title>Genome Sequence of Lecanicillium saksenae.</title>
        <authorList>
            <person name="Buettner E."/>
        </authorList>
    </citation>
    <scope>NUCLEOTIDE SEQUENCE</scope>
    <source>
        <strain evidence="1">VT-O1</strain>
    </source>
</reference>
<gene>
    <name evidence="1" type="ORF">NLG97_g7675</name>
</gene>
<evidence type="ECO:0000313" key="2">
    <source>
        <dbReference type="Proteomes" id="UP001148737"/>
    </source>
</evidence>
<proteinExistence type="predicted"/>
<protein>
    <submittedName>
        <fullName evidence="1">Uncharacterized protein</fullName>
    </submittedName>
</protein>
<comment type="caution">
    <text evidence="1">The sequence shown here is derived from an EMBL/GenBank/DDBJ whole genome shotgun (WGS) entry which is preliminary data.</text>
</comment>
<organism evidence="1 2">
    <name type="scientific">Lecanicillium saksenae</name>
    <dbReference type="NCBI Taxonomy" id="468837"/>
    <lineage>
        <taxon>Eukaryota</taxon>
        <taxon>Fungi</taxon>
        <taxon>Dikarya</taxon>
        <taxon>Ascomycota</taxon>
        <taxon>Pezizomycotina</taxon>
        <taxon>Sordariomycetes</taxon>
        <taxon>Hypocreomycetidae</taxon>
        <taxon>Hypocreales</taxon>
        <taxon>Cordycipitaceae</taxon>
        <taxon>Lecanicillium</taxon>
    </lineage>
</organism>
<evidence type="ECO:0000313" key="1">
    <source>
        <dbReference type="EMBL" id="KAJ3482040.1"/>
    </source>
</evidence>
<dbReference type="Proteomes" id="UP001148737">
    <property type="component" value="Unassembled WGS sequence"/>
</dbReference>
<keyword evidence="2" id="KW-1185">Reference proteome</keyword>
<sequence length="96" mass="10272">MVKITLFATTAVMVATASARNCQSGLNYCGWNLLNIGNYEPQINAALKSKGWQVNGKNIHDTLFACLGGTNGEITVLDWCSGTCADGGKHKNDFCN</sequence>
<name>A0ACC1QL43_9HYPO</name>
<accession>A0ACC1QL43</accession>